<dbReference type="GO" id="GO:0016020">
    <property type="term" value="C:membrane"/>
    <property type="evidence" value="ECO:0007669"/>
    <property type="project" value="UniProtKB-SubCell"/>
</dbReference>
<evidence type="ECO:0000256" key="9">
    <source>
        <dbReference type="ARBA" id="ARBA00023136"/>
    </source>
</evidence>
<protein>
    <submittedName>
        <fullName evidence="11">Uncharacterized protein</fullName>
    </submittedName>
</protein>
<keyword evidence="7" id="KW-0653">Protein transport</keyword>
<gene>
    <name evidence="11" type="ORF">Clacol_007155</name>
</gene>
<dbReference type="GO" id="GO:0015031">
    <property type="term" value="P:protein transport"/>
    <property type="evidence" value="ECO:0007669"/>
    <property type="project" value="UniProtKB-KW"/>
</dbReference>
<dbReference type="Gene3D" id="3.40.50.2000">
    <property type="entry name" value="Glycogen Phosphorylase B"/>
    <property type="match status" value="1"/>
</dbReference>
<keyword evidence="4" id="KW-0808">Transferase</keyword>
<evidence type="ECO:0000256" key="10">
    <source>
        <dbReference type="SAM" id="Phobius"/>
    </source>
</evidence>
<name>A0AAV5AJQ4_9AGAM</name>
<proteinExistence type="inferred from homology"/>
<evidence type="ECO:0000256" key="2">
    <source>
        <dbReference type="ARBA" id="ARBA00008807"/>
    </source>
</evidence>
<comment type="caution">
    <text evidence="11">The sequence shown here is derived from an EMBL/GenBank/DDBJ whole genome shotgun (WGS) entry which is preliminary data.</text>
</comment>
<evidence type="ECO:0000256" key="1">
    <source>
        <dbReference type="ARBA" id="ARBA00004141"/>
    </source>
</evidence>
<keyword evidence="3" id="KW-0813">Transport</keyword>
<feature type="transmembrane region" description="Helical" evidence="10">
    <location>
        <begin position="511"/>
        <end position="532"/>
    </location>
</feature>
<dbReference type="InterPro" id="IPR004648">
    <property type="entry name" value="Oligpept_transpt"/>
</dbReference>
<dbReference type="AlphaFoldDB" id="A0AAV5AJQ4"/>
<feature type="transmembrane region" description="Helical" evidence="10">
    <location>
        <begin position="341"/>
        <end position="363"/>
    </location>
</feature>
<feature type="transmembrane region" description="Helical" evidence="10">
    <location>
        <begin position="403"/>
        <end position="424"/>
    </location>
</feature>
<reference evidence="11" key="1">
    <citation type="submission" date="2021-10" db="EMBL/GenBank/DDBJ databases">
        <title>De novo Genome Assembly of Clathrus columnatus (Basidiomycota, Fungi) Using Illumina and Nanopore Sequence Data.</title>
        <authorList>
            <person name="Ogiso-Tanaka E."/>
            <person name="Itagaki H."/>
            <person name="Hosoya T."/>
            <person name="Hosaka K."/>
        </authorList>
    </citation>
    <scope>NUCLEOTIDE SEQUENCE</scope>
    <source>
        <strain evidence="11">MO-923</strain>
    </source>
</reference>
<dbReference type="InterPro" id="IPR004813">
    <property type="entry name" value="OPT"/>
</dbReference>
<evidence type="ECO:0000256" key="8">
    <source>
        <dbReference type="ARBA" id="ARBA00022989"/>
    </source>
</evidence>
<feature type="transmembrane region" description="Helical" evidence="10">
    <location>
        <begin position="445"/>
        <end position="464"/>
    </location>
</feature>
<evidence type="ECO:0000256" key="6">
    <source>
        <dbReference type="ARBA" id="ARBA00022856"/>
    </source>
</evidence>
<comment type="similarity">
    <text evidence="2">Belongs to the oligopeptide OPT transporter family.</text>
</comment>
<dbReference type="SUPFAM" id="SSF53756">
    <property type="entry name" value="UDP-Glycosyltransferase/glycogen phosphorylase"/>
    <property type="match status" value="1"/>
</dbReference>
<keyword evidence="6" id="KW-0571">Peptide transport</keyword>
<feature type="transmembrane region" description="Helical" evidence="10">
    <location>
        <begin position="301"/>
        <end position="318"/>
    </location>
</feature>
<keyword evidence="5 10" id="KW-0812">Transmembrane</keyword>
<keyword evidence="8 10" id="KW-1133">Transmembrane helix</keyword>
<evidence type="ECO:0000313" key="11">
    <source>
        <dbReference type="EMBL" id="GJJ12909.1"/>
    </source>
</evidence>
<dbReference type="EMBL" id="BPWL01000008">
    <property type="protein sequence ID" value="GJJ12909.1"/>
    <property type="molecule type" value="Genomic_DNA"/>
</dbReference>
<keyword evidence="9 10" id="KW-0472">Membrane</keyword>
<feature type="transmembrane region" description="Helical" evidence="10">
    <location>
        <begin position="58"/>
        <end position="77"/>
    </location>
</feature>
<evidence type="ECO:0000313" key="12">
    <source>
        <dbReference type="Proteomes" id="UP001050691"/>
    </source>
</evidence>
<dbReference type="GO" id="GO:0008194">
    <property type="term" value="F:UDP-glycosyltransferase activity"/>
    <property type="evidence" value="ECO:0007669"/>
    <property type="project" value="InterPro"/>
</dbReference>
<evidence type="ECO:0000256" key="5">
    <source>
        <dbReference type="ARBA" id="ARBA00022692"/>
    </source>
</evidence>
<dbReference type="PANTHER" id="PTHR22601">
    <property type="entry name" value="ISP4 LIKE PROTEIN"/>
    <property type="match status" value="1"/>
</dbReference>
<feature type="transmembrane region" description="Helical" evidence="10">
    <location>
        <begin position="484"/>
        <end position="504"/>
    </location>
</feature>
<dbReference type="CDD" id="cd03784">
    <property type="entry name" value="GT1_Gtf-like"/>
    <property type="match status" value="1"/>
</dbReference>
<organism evidence="11 12">
    <name type="scientific">Clathrus columnatus</name>
    <dbReference type="NCBI Taxonomy" id="1419009"/>
    <lineage>
        <taxon>Eukaryota</taxon>
        <taxon>Fungi</taxon>
        <taxon>Dikarya</taxon>
        <taxon>Basidiomycota</taxon>
        <taxon>Agaricomycotina</taxon>
        <taxon>Agaricomycetes</taxon>
        <taxon>Phallomycetidae</taxon>
        <taxon>Phallales</taxon>
        <taxon>Clathraceae</taxon>
        <taxon>Clathrus</taxon>
    </lineage>
</organism>
<dbReference type="InterPro" id="IPR002213">
    <property type="entry name" value="UDP_glucos_trans"/>
</dbReference>
<evidence type="ECO:0000256" key="4">
    <source>
        <dbReference type="ARBA" id="ARBA00022679"/>
    </source>
</evidence>
<evidence type="ECO:0000256" key="7">
    <source>
        <dbReference type="ARBA" id="ARBA00022927"/>
    </source>
</evidence>
<evidence type="ECO:0000256" key="3">
    <source>
        <dbReference type="ARBA" id="ARBA00022448"/>
    </source>
</evidence>
<feature type="transmembrane region" description="Helical" evidence="10">
    <location>
        <begin position="125"/>
        <end position="150"/>
    </location>
</feature>
<accession>A0AAV5AJQ4</accession>
<feature type="transmembrane region" description="Helical" evidence="10">
    <location>
        <begin position="83"/>
        <end position="104"/>
    </location>
</feature>
<keyword evidence="12" id="KW-1185">Reference proteome</keyword>
<dbReference type="Pfam" id="PF00201">
    <property type="entry name" value="UDPGT"/>
    <property type="match status" value="1"/>
</dbReference>
<dbReference type="Proteomes" id="UP001050691">
    <property type="component" value="Unassembled WGS sequence"/>
</dbReference>
<sequence length="1077" mass="119940">MEPYEVDIKRDIEKRSVYSSGDEVDDNEEIVKKAEDVATMIISTADDPTLPVFTFRTIFLGFGLSAFGAVLGTIYTFKPQNASVSQLFVLIIAYIFGTAMHKLLPSKGVWSYLNPGPFNIKEHTCIVIMSSTAATVATAMEIIAALNLFYDVRLNGAVAMFQIFSTQMLGYGIAGLFSALWRFIESEETALLLDCFCRHLLLGMPITVDTASSETCLAQDPVTKGLDYFRFLLRGQVNSYPYYSNAFNARDLVFMSTSLFGKDGNVYNQSVILTPDFQLDPAKLAVVGPPRYTTTYTISQLAYNIGLGAAITHVFIWHRRELKSAVAIGCMYGAGTGEALMPWWSVILFTALSAFFAVFLGFITATTGFNIAVKGAVQIIAAFLHPGKPITVMYATMFGNSTAFQTLYLLQGIVCDCLITLLGIQTLPKITDLKLGQYNKIPPKYTFASQILGSIVGSIFNYTMMVSIVNNNREILQNPVGDRIWSGWVIQGLNSNAIAMGALVKCERTRAIWAMLMWWSCVVIGFTAQWWARTRRPAWFKKSFAVFGASGNTVNFPNWWGNPANLSVDRCKTSSRLNIDDFHSPYPRRMHANLGKELEEEIVKYIPDISDPIRDRLRVVPIGVVDPKLMFPTFMGGLFPFCTSLFTSTAYQQVDGTVLSAIRQPDICLLDVIFWDLFSFLRGLNPKTPILTLCVPNITATILTVGPEELGGRGDLAAKGEALAKETGKSVNEFNIELVGPNKGQISCPIGLPKVYDYESHIKVSVSSSFYRNVLKGIDYFASPIAGDGRDDGRNVPKDVPLRDCDGVITTSTRIFEPESNEAFKAYYEGSGRSYYVAGPLAITSIDQLSKERSSDRHAVETFLDRIVQKHGEKSTIYVSFGSFAWPLNAEATWKAFEIIHEMKIPMIIAHDNSRPPIPDSLRAKLEASDIVLISAWVPQEFILQHKALSWFLTACGQNSVLESLSHGTPMIAWPLQADQSMSSMYIGELKHNVGYELLEVQHRDESQPLYRGYTPRGTLDAIEKELRTVLQKAFGPDGAEKRRNAEIFKEKISHLWDEDGDARLELRRFFKDHNLS</sequence>
<dbReference type="Pfam" id="PF03169">
    <property type="entry name" value="OPT"/>
    <property type="match status" value="3"/>
</dbReference>
<feature type="transmembrane region" description="Helical" evidence="10">
    <location>
        <begin position="375"/>
        <end position="397"/>
    </location>
</feature>
<feature type="transmembrane region" description="Helical" evidence="10">
    <location>
        <begin position="156"/>
        <end position="181"/>
    </location>
</feature>
<comment type="subcellular location">
    <subcellularLocation>
        <location evidence="1">Membrane</location>
        <topology evidence="1">Multi-pass membrane protein</topology>
    </subcellularLocation>
</comment>
<dbReference type="GO" id="GO:0035673">
    <property type="term" value="F:oligopeptide transmembrane transporter activity"/>
    <property type="evidence" value="ECO:0007669"/>
    <property type="project" value="InterPro"/>
</dbReference>